<dbReference type="AlphaFoldDB" id="A0A2M8W6R2"/>
<dbReference type="Proteomes" id="UP000231586">
    <property type="component" value="Unassembled WGS sequence"/>
</dbReference>
<gene>
    <name evidence="1" type="ORF">CLV34_2540</name>
</gene>
<comment type="caution">
    <text evidence="1">The sequence shown here is derived from an EMBL/GenBank/DDBJ whole genome shotgun (WGS) entry which is preliminary data.</text>
</comment>
<evidence type="ECO:0000313" key="1">
    <source>
        <dbReference type="EMBL" id="PJI86620.1"/>
    </source>
</evidence>
<reference evidence="1 2" key="1">
    <citation type="submission" date="2017-11" db="EMBL/GenBank/DDBJ databases">
        <title>Genomic Encyclopedia of Archaeal and Bacterial Type Strains, Phase II (KMG-II): From Individual Species to Whole Genera.</title>
        <authorList>
            <person name="Goeker M."/>
        </authorList>
    </citation>
    <scope>NUCLEOTIDE SEQUENCE [LARGE SCALE GENOMIC DNA]</scope>
    <source>
        <strain evidence="1 2">DSM 22413</strain>
    </source>
</reference>
<evidence type="ECO:0000313" key="2">
    <source>
        <dbReference type="Proteomes" id="UP000231586"/>
    </source>
</evidence>
<dbReference type="RefSeq" id="WP_100350659.1">
    <property type="nucleotide sequence ID" value="NZ_PGTZ01000010.1"/>
</dbReference>
<protein>
    <submittedName>
        <fullName evidence="1">Uncharacterized protein</fullName>
    </submittedName>
</protein>
<name>A0A2M8W6R2_9MICO</name>
<sequence length="61" mass="6425">MTDTITSSQDTLRDEIASLIASNVATEVWGAPLLHGDETTRFADGIDRAADAVVAHLSARA</sequence>
<organism evidence="1 2">
    <name type="scientific">Luteimicrobium subarcticum</name>
    <dbReference type="NCBI Taxonomy" id="620910"/>
    <lineage>
        <taxon>Bacteria</taxon>
        <taxon>Bacillati</taxon>
        <taxon>Actinomycetota</taxon>
        <taxon>Actinomycetes</taxon>
        <taxon>Micrococcales</taxon>
        <taxon>Luteimicrobium</taxon>
    </lineage>
</organism>
<dbReference type="EMBL" id="PGTZ01000010">
    <property type="protein sequence ID" value="PJI86620.1"/>
    <property type="molecule type" value="Genomic_DNA"/>
</dbReference>
<proteinExistence type="predicted"/>
<accession>A0A2M8W6R2</accession>
<keyword evidence="2" id="KW-1185">Reference proteome</keyword>